<protein>
    <submittedName>
        <fullName evidence="5">FAD-binding oxidoreductase</fullName>
    </submittedName>
</protein>
<dbReference type="InterPro" id="IPR036318">
    <property type="entry name" value="FAD-bd_PCMH-like_sf"/>
</dbReference>
<feature type="region of interest" description="Disordered" evidence="3">
    <location>
        <begin position="356"/>
        <end position="385"/>
    </location>
</feature>
<evidence type="ECO:0000313" key="6">
    <source>
        <dbReference type="Proteomes" id="UP001597478"/>
    </source>
</evidence>
<dbReference type="PANTHER" id="PTHR11748">
    <property type="entry name" value="D-LACTATE DEHYDROGENASE"/>
    <property type="match status" value="1"/>
</dbReference>
<dbReference type="SUPFAM" id="SSF56176">
    <property type="entry name" value="FAD-binding/transporter-associated domain-like"/>
    <property type="match status" value="1"/>
</dbReference>
<comment type="caution">
    <text evidence="5">The sequence shown here is derived from an EMBL/GenBank/DDBJ whole genome shotgun (WGS) entry which is preliminary data.</text>
</comment>
<dbReference type="InterPro" id="IPR006094">
    <property type="entry name" value="Oxid_FAD_bind_N"/>
</dbReference>
<dbReference type="InterPro" id="IPR016169">
    <property type="entry name" value="FAD-bd_PCMH_sub2"/>
</dbReference>
<dbReference type="Pfam" id="PF01565">
    <property type="entry name" value="FAD_binding_4"/>
    <property type="match status" value="1"/>
</dbReference>
<dbReference type="SUPFAM" id="SSF55103">
    <property type="entry name" value="FAD-linked oxidases, C-terminal domain"/>
    <property type="match status" value="1"/>
</dbReference>
<evidence type="ECO:0000256" key="3">
    <source>
        <dbReference type="SAM" id="MobiDB-lite"/>
    </source>
</evidence>
<keyword evidence="1" id="KW-0285">Flavoprotein</keyword>
<dbReference type="Gene3D" id="3.30.465.10">
    <property type="match status" value="1"/>
</dbReference>
<feature type="domain" description="FAD-binding PCMH-type" evidence="4">
    <location>
        <begin position="1"/>
        <end position="175"/>
    </location>
</feature>
<evidence type="ECO:0000313" key="5">
    <source>
        <dbReference type="EMBL" id="MFD2798109.1"/>
    </source>
</evidence>
<evidence type="ECO:0000256" key="2">
    <source>
        <dbReference type="ARBA" id="ARBA00022827"/>
    </source>
</evidence>
<dbReference type="InterPro" id="IPR016166">
    <property type="entry name" value="FAD-bd_PCMH"/>
</dbReference>
<feature type="compositionally biased region" description="Basic and acidic residues" evidence="3">
    <location>
        <begin position="358"/>
        <end position="385"/>
    </location>
</feature>
<dbReference type="RefSeq" id="WP_377387783.1">
    <property type="nucleotide sequence ID" value="NZ_JBHSAN010000008.1"/>
</dbReference>
<gene>
    <name evidence="5" type="ORF">ACFS2C_01720</name>
</gene>
<dbReference type="EMBL" id="JBHUOF010000001">
    <property type="protein sequence ID" value="MFD2798109.1"/>
    <property type="molecule type" value="Genomic_DNA"/>
</dbReference>
<dbReference type="PANTHER" id="PTHR11748:SF103">
    <property type="entry name" value="GLYCOLATE OXIDASE SUBUNIT GLCE"/>
    <property type="match status" value="1"/>
</dbReference>
<proteinExistence type="predicted"/>
<keyword evidence="2" id="KW-0274">FAD</keyword>
<dbReference type="InterPro" id="IPR016164">
    <property type="entry name" value="FAD-linked_Oxase-like_C"/>
</dbReference>
<reference evidence="6" key="1">
    <citation type="journal article" date="2019" name="Int. J. Syst. Evol. Microbiol.">
        <title>The Global Catalogue of Microorganisms (GCM) 10K type strain sequencing project: providing services to taxonomists for standard genome sequencing and annotation.</title>
        <authorList>
            <consortium name="The Broad Institute Genomics Platform"/>
            <consortium name="The Broad Institute Genome Sequencing Center for Infectious Disease"/>
            <person name="Wu L."/>
            <person name="Ma J."/>
        </authorList>
    </citation>
    <scope>NUCLEOTIDE SEQUENCE [LARGE SCALE GENOMIC DNA]</scope>
    <source>
        <strain evidence="6">IBRC-M 10906</strain>
    </source>
</reference>
<dbReference type="PROSITE" id="PS51387">
    <property type="entry name" value="FAD_PCMH"/>
    <property type="match status" value="1"/>
</dbReference>
<dbReference type="Proteomes" id="UP001597478">
    <property type="component" value="Unassembled WGS sequence"/>
</dbReference>
<evidence type="ECO:0000256" key="1">
    <source>
        <dbReference type="ARBA" id="ARBA00022630"/>
    </source>
</evidence>
<keyword evidence="6" id="KW-1185">Reference proteome</keyword>
<organism evidence="5 6">
    <name type="scientific">Prauserella oleivorans</name>
    <dbReference type="NCBI Taxonomy" id="1478153"/>
    <lineage>
        <taxon>Bacteria</taxon>
        <taxon>Bacillati</taxon>
        <taxon>Actinomycetota</taxon>
        <taxon>Actinomycetes</taxon>
        <taxon>Pseudonocardiales</taxon>
        <taxon>Pseudonocardiaceae</taxon>
        <taxon>Prauserella</taxon>
    </lineage>
</organism>
<name>A0ABW5W3Q2_9PSEU</name>
<accession>A0ABW5W3Q2</accession>
<evidence type="ECO:0000259" key="4">
    <source>
        <dbReference type="PROSITE" id="PS51387"/>
    </source>
</evidence>
<sequence>MTATMLAPTDLRGAHEALADTDGTVQIQGATTARQWAGAPEPAETVIDTSRMTGVLAYNPADMTVAVRAGTPLRELQAELARNGQRLAFDSARAGQGATVGGLVATADSGPLALAYGSMRDLVIGATVVLADGTVARTGGHVIKNVAGYDLAKLMHGSYGAFGLLAEVVLRLHPLPSATRTVSLDCPLATAVERATAVLAEALEPVCLEWTDGTLLVRLEGTPEGTDDRAKQLARLIGGAVLSDDDADAAWVQHADLVGKAVVRVGCRPSRLPVVLEQCRGIAVAGLGTGVGTLIVPASEVDHVHDTVTAAGGTSVTRQRPEVDARAWGQRPSALRVLRAVKQELDPQGRLCPGRFEAWFDDKGDKDDEGDQGREPGRHDKEEHP</sequence>